<dbReference type="InterPro" id="IPR024029">
    <property type="entry name" value="Pyridox_Oxase_FMN-dep"/>
</dbReference>
<dbReference type="InterPro" id="IPR011576">
    <property type="entry name" value="Pyridox_Oxase_N"/>
</dbReference>
<dbReference type="SUPFAM" id="SSF50475">
    <property type="entry name" value="FMN-binding split barrel"/>
    <property type="match status" value="1"/>
</dbReference>
<evidence type="ECO:0000259" key="1">
    <source>
        <dbReference type="Pfam" id="PF01243"/>
    </source>
</evidence>
<organism evidence="2 3">
    <name type="scientific">Nakamurella aerolata</name>
    <dbReference type="NCBI Taxonomy" id="1656892"/>
    <lineage>
        <taxon>Bacteria</taxon>
        <taxon>Bacillati</taxon>
        <taxon>Actinomycetota</taxon>
        <taxon>Actinomycetes</taxon>
        <taxon>Nakamurellales</taxon>
        <taxon>Nakamurellaceae</taxon>
        <taxon>Nakamurella</taxon>
    </lineage>
</organism>
<dbReference type="PANTHER" id="PTHR42815:SF2">
    <property type="entry name" value="FAD-BINDING, PUTATIVE (AFU_ORTHOLOGUE AFUA_6G07600)-RELATED"/>
    <property type="match status" value="1"/>
</dbReference>
<dbReference type="Proteomes" id="UP000562984">
    <property type="component" value="Unassembled WGS sequence"/>
</dbReference>
<gene>
    <name evidence="2" type="ORF">HKD39_02415</name>
</gene>
<dbReference type="NCBIfam" id="TIGR04025">
    <property type="entry name" value="PPOX_FMN_DR2398"/>
    <property type="match status" value="1"/>
</dbReference>
<dbReference type="Pfam" id="PF01243">
    <property type="entry name" value="PNPOx_N"/>
    <property type="match status" value="1"/>
</dbReference>
<protein>
    <submittedName>
        <fullName evidence="2">Pyridoxamine 5'-phosphate oxidase family protein</fullName>
    </submittedName>
</protein>
<name>A0A849A6D8_9ACTN</name>
<feature type="domain" description="Pyridoxamine 5'-phosphate oxidase N-terminal" evidence="1">
    <location>
        <begin position="33"/>
        <end position="130"/>
    </location>
</feature>
<keyword evidence="3" id="KW-1185">Reference proteome</keyword>
<evidence type="ECO:0000313" key="3">
    <source>
        <dbReference type="Proteomes" id="UP000562984"/>
    </source>
</evidence>
<sequence length="214" mass="23135">MPGVTTAEQLHTYGIPEPATRDKVRHRLAPIDREFLAAAPLVFVGTATPDGRCDVSPKGDPAGFVQILDARTLAIPERAGNKRMDGFHNILANPHVGLTFVIPGRGDTLRVNGSARIVTDGPFFDDMIVKGHRPALALLVGVQEVFYHCPKAVMRSGAWRPESWQPDRVRSYADIAKILWRAGDPAEEVDRYYGAGYAAGLYPANPPGGNAPAS</sequence>
<proteinExistence type="predicted"/>
<dbReference type="PANTHER" id="PTHR42815">
    <property type="entry name" value="FAD-BINDING, PUTATIVE (AFU_ORTHOLOGUE AFUA_6G07600)-RELATED"/>
    <property type="match status" value="1"/>
</dbReference>
<comment type="caution">
    <text evidence="2">The sequence shown here is derived from an EMBL/GenBank/DDBJ whole genome shotgun (WGS) entry which is preliminary data.</text>
</comment>
<reference evidence="2 3" key="1">
    <citation type="submission" date="2020-05" db="EMBL/GenBank/DDBJ databases">
        <title>Nakamurella sp. DB0629 isolated from air conditioner.</title>
        <authorList>
            <person name="Kim D.H."/>
            <person name="Kim D.-U."/>
        </authorList>
    </citation>
    <scope>NUCLEOTIDE SEQUENCE [LARGE SCALE GENOMIC DNA]</scope>
    <source>
        <strain evidence="2 3">DB0629</strain>
    </source>
</reference>
<evidence type="ECO:0000313" key="2">
    <source>
        <dbReference type="EMBL" id="NNG34591.1"/>
    </source>
</evidence>
<dbReference type="AlphaFoldDB" id="A0A849A6D8"/>
<dbReference type="InterPro" id="IPR012349">
    <property type="entry name" value="Split_barrel_FMN-bd"/>
</dbReference>
<accession>A0A849A6D8</accession>
<dbReference type="Gene3D" id="2.30.110.10">
    <property type="entry name" value="Electron Transport, Fmn-binding Protein, Chain A"/>
    <property type="match status" value="1"/>
</dbReference>
<dbReference type="EMBL" id="JABEND010000001">
    <property type="protein sequence ID" value="NNG34591.1"/>
    <property type="molecule type" value="Genomic_DNA"/>
</dbReference>